<feature type="domain" description="Leucine-rich repeat-containing N-terminal plant-type" evidence="11">
    <location>
        <begin position="31"/>
        <end position="71"/>
    </location>
</feature>
<evidence type="ECO:0000256" key="10">
    <source>
        <dbReference type="SAM" id="SignalP"/>
    </source>
</evidence>
<evidence type="ECO:0000313" key="13">
    <source>
        <dbReference type="Proteomes" id="UP001372338"/>
    </source>
</evidence>
<evidence type="ECO:0000256" key="6">
    <source>
        <dbReference type="ARBA" id="ARBA00022737"/>
    </source>
</evidence>
<dbReference type="InterPro" id="IPR032675">
    <property type="entry name" value="LRR_dom_sf"/>
</dbReference>
<keyword evidence="5 10" id="KW-0732">Signal</keyword>
<feature type="chain" id="PRO_5042856599" description="Leucine-rich repeat-containing N-terminal plant-type domain-containing protein" evidence="10">
    <location>
        <begin position="18"/>
        <end position="350"/>
    </location>
</feature>
<evidence type="ECO:0000313" key="12">
    <source>
        <dbReference type="EMBL" id="KAK7274145.1"/>
    </source>
</evidence>
<keyword evidence="4" id="KW-0812">Transmembrane</keyword>
<dbReference type="EMBL" id="JAYWIO010000003">
    <property type="protein sequence ID" value="KAK7274145.1"/>
    <property type="molecule type" value="Genomic_DNA"/>
</dbReference>
<dbReference type="SUPFAM" id="SSF56112">
    <property type="entry name" value="Protein kinase-like (PK-like)"/>
    <property type="match status" value="1"/>
</dbReference>
<dbReference type="Pfam" id="PF00560">
    <property type="entry name" value="LRR_1"/>
    <property type="match status" value="5"/>
</dbReference>
<dbReference type="Gene3D" id="3.80.10.10">
    <property type="entry name" value="Ribonuclease Inhibitor"/>
    <property type="match status" value="2"/>
</dbReference>
<comment type="similarity">
    <text evidence="2">Belongs to the RLP family.</text>
</comment>
<dbReference type="Proteomes" id="UP001372338">
    <property type="component" value="Unassembled WGS sequence"/>
</dbReference>
<keyword evidence="6" id="KW-0677">Repeat</keyword>
<evidence type="ECO:0000256" key="7">
    <source>
        <dbReference type="ARBA" id="ARBA00022989"/>
    </source>
</evidence>
<feature type="signal peptide" evidence="10">
    <location>
        <begin position="1"/>
        <end position="17"/>
    </location>
</feature>
<dbReference type="InterPro" id="IPR001611">
    <property type="entry name" value="Leu-rich_rpt"/>
</dbReference>
<evidence type="ECO:0000256" key="4">
    <source>
        <dbReference type="ARBA" id="ARBA00022692"/>
    </source>
</evidence>
<evidence type="ECO:0000256" key="2">
    <source>
        <dbReference type="ARBA" id="ARBA00009592"/>
    </source>
</evidence>
<accession>A0AAN9FEJ0</accession>
<evidence type="ECO:0000256" key="9">
    <source>
        <dbReference type="ARBA" id="ARBA00023180"/>
    </source>
</evidence>
<keyword evidence="3" id="KW-0433">Leucine-rich repeat</keyword>
<sequence>MMAFTMFLLYTFSQTLMYMPSATFAQALSSNNTDKLALLALKEKLTNGIPDSLPSWNDSLPLCKWQGVTCSSSNHMRVSILQLENQNWGGTLGASIGNLTFLKTLNLSNINLHGGIPREVGGLKRLQLLDLSHNNLQGEIPIELANCSNLQVISLIYNNLTGNVPSWFGSMIQLTQLLLGANNLVGTIPPSFGNLSLLVELSLGRNHLEGSIPDALEYAAGGHVSPQGDIYSYGILVLEMLTGKRPTDSMFGEGLNLHNYCKMAIPERITEIVDSCLLIPSTEEQKSVTQHVMENNIIECVVSLARIGVACSQEFPAQRMGIKDVITEFHAMKQMLLNTWYRPGSAAVEN</sequence>
<dbReference type="InterPro" id="IPR013210">
    <property type="entry name" value="LRR_N_plant-typ"/>
</dbReference>
<keyword evidence="7" id="KW-1133">Transmembrane helix</keyword>
<keyword evidence="13" id="KW-1185">Reference proteome</keyword>
<comment type="caution">
    <text evidence="12">The sequence shown here is derived from an EMBL/GenBank/DDBJ whole genome shotgun (WGS) entry which is preliminary data.</text>
</comment>
<protein>
    <recommendedName>
        <fullName evidence="11">Leucine-rich repeat-containing N-terminal plant-type domain-containing protein</fullName>
    </recommendedName>
</protein>
<keyword evidence="9" id="KW-0325">Glycoprotein</keyword>
<dbReference type="SUPFAM" id="SSF52058">
    <property type="entry name" value="L domain-like"/>
    <property type="match status" value="1"/>
</dbReference>
<reference evidence="12 13" key="1">
    <citation type="submission" date="2024-01" db="EMBL/GenBank/DDBJ databases">
        <title>The genomes of 5 underutilized Papilionoideae crops provide insights into root nodulation and disease resistanc.</title>
        <authorList>
            <person name="Yuan L."/>
        </authorList>
    </citation>
    <scope>NUCLEOTIDE SEQUENCE [LARGE SCALE GENOMIC DNA]</scope>
    <source>
        <strain evidence="12">ZHUSHIDOU_FW_LH</strain>
        <tissue evidence="12">Leaf</tissue>
    </source>
</reference>
<keyword evidence="8" id="KW-0472">Membrane</keyword>
<dbReference type="InterPro" id="IPR011009">
    <property type="entry name" value="Kinase-like_dom_sf"/>
</dbReference>
<dbReference type="PANTHER" id="PTHR48007:SF76">
    <property type="entry name" value="OS03G0145102 PROTEIN"/>
    <property type="match status" value="1"/>
</dbReference>
<dbReference type="FunFam" id="3.80.10.10:FF:000275">
    <property type="entry name" value="Leucine-rich repeat receptor-like protein kinase"/>
    <property type="match status" value="1"/>
</dbReference>
<evidence type="ECO:0000256" key="1">
    <source>
        <dbReference type="ARBA" id="ARBA00004479"/>
    </source>
</evidence>
<organism evidence="12 13">
    <name type="scientific">Crotalaria pallida</name>
    <name type="common">Smooth rattlebox</name>
    <name type="synonym">Crotalaria striata</name>
    <dbReference type="NCBI Taxonomy" id="3830"/>
    <lineage>
        <taxon>Eukaryota</taxon>
        <taxon>Viridiplantae</taxon>
        <taxon>Streptophyta</taxon>
        <taxon>Embryophyta</taxon>
        <taxon>Tracheophyta</taxon>
        <taxon>Spermatophyta</taxon>
        <taxon>Magnoliopsida</taxon>
        <taxon>eudicotyledons</taxon>
        <taxon>Gunneridae</taxon>
        <taxon>Pentapetalae</taxon>
        <taxon>rosids</taxon>
        <taxon>fabids</taxon>
        <taxon>Fabales</taxon>
        <taxon>Fabaceae</taxon>
        <taxon>Papilionoideae</taxon>
        <taxon>50 kb inversion clade</taxon>
        <taxon>genistoids sensu lato</taxon>
        <taxon>core genistoids</taxon>
        <taxon>Crotalarieae</taxon>
        <taxon>Crotalaria</taxon>
    </lineage>
</organism>
<proteinExistence type="inferred from homology"/>
<evidence type="ECO:0000256" key="5">
    <source>
        <dbReference type="ARBA" id="ARBA00022729"/>
    </source>
</evidence>
<evidence type="ECO:0000256" key="8">
    <source>
        <dbReference type="ARBA" id="ARBA00023136"/>
    </source>
</evidence>
<gene>
    <name evidence="12" type="ORF">RIF29_15222</name>
</gene>
<name>A0AAN9FEJ0_CROPI</name>
<evidence type="ECO:0000256" key="3">
    <source>
        <dbReference type="ARBA" id="ARBA00022614"/>
    </source>
</evidence>
<dbReference type="InterPro" id="IPR046959">
    <property type="entry name" value="PRK1-6/SRF4-like"/>
</dbReference>
<comment type="subcellular location">
    <subcellularLocation>
        <location evidence="1">Membrane</location>
        <topology evidence="1">Single-pass type I membrane protein</topology>
    </subcellularLocation>
</comment>
<evidence type="ECO:0000259" key="11">
    <source>
        <dbReference type="Pfam" id="PF08263"/>
    </source>
</evidence>
<dbReference type="AlphaFoldDB" id="A0AAN9FEJ0"/>
<dbReference type="Pfam" id="PF08263">
    <property type="entry name" value="LRRNT_2"/>
    <property type="match status" value="1"/>
</dbReference>
<dbReference type="PANTHER" id="PTHR48007">
    <property type="entry name" value="LEUCINE-RICH REPEAT RECEPTOR-LIKE PROTEIN KINASE PXC1"/>
    <property type="match status" value="1"/>
</dbReference>
<dbReference type="GO" id="GO:0016020">
    <property type="term" value="C:membrane"/>
    <property type="evidence" value="ECO:0007669"/>
    <property type="project" value="UniProtKB-SubCell"/>
</dbReference>
<dbReference type="Gene3D" id="1.10.510.10">
    <property type="entry name" value="Transferase(Phosphotransferase) domain 1"/>
    <property type="match status" value="1"/>
</dbReference>